<accession>A0A645J007</accession>
<gene>
    <name evidence="2" type="ORF">SDC9_204702</name>
</gene>
<protein>
    <submittedName>
        <fullName evidence="2">Uncharacterized protein</fullName>
    </submittedName>
</protein>
<feature type="region of interest" description="Disordered" evidence="1">
    <location>
        <begin position="78"/>
        <end position="97"/>
    </location>
</feature>
<dbReference type="AlphaFoldDB" id="A0A645J007"/>
<evidence type="ECO:0000313" key="2">
    <source>
        <dbReference type="EMBL" id="MPN57008.1"/>
    </source>
</evidence>
<evidence type="ECO:0000256" key="1">
    <source>
        <dbReference type="SAM" id="MobiDB-lite"/>
    </source>
</evidence>
<sequence>MQFGCRPEGAALDQPDRYLNLQALEQLADRIGQRIAAGQEDRRQVREAVGAVRGQQTGQQVGAVGRRHDRALRLEAGQHIGQGHAGHHGAQRFAVER</sequence>
<reference evidence="2" key="1">
    <citation type="submission" date="2019-08" db="EMBL/GenBank/DDBJ databases">
        <authorList>
            <person name="Kucharzyk K."/>
            <person name="Murdoch R.W."/>
            <person name="Higgins S."/>
            <person name="Loffler F."/>
        </authorList>
    </citation>
    <scope>NUCLEOTIDE SEQUENCE</scope>
</reference>
<organism evidence="2">
    <name type="scientific">bioreactor metagenome</name>
    <dbReference type="NCBI Taxonomy" id="1076179"/>
    <lineage>
        <taxon>unclassified sequences</taxon>
        <taxon>metagenomes</taxon>
        <taxon>ecological metagenomes</taxon>
    </lineage>
</organism>
<name>A0A645J007_9ZZZZ</name>
<proteinExistence type="predicted"/>
<dbReference type="EMBL" id="VSSQ01128022">
    <property type="protein sequence ID" value="MPN57008.1"/>
    <property type="molecule type" value="Genomic_DNA"/>
</dbReference>
<comment type="caution">
    <text evidence="2">The sequence shown here is derived from an EMBL/GenBank/DDBJ whole genome shotgun (WGS) entry which is preliminary data.</text>
</comment>